<evidence type="ECO:0000259" key="4">
    <source>
        <dbReference type="Pfam" id="PF00534"/>
    </source>
</evidence>
<dbReference type="Proteomes" id="UP001279553">
    <property type="component" value="Unassembled WGS sequence"/>
</dbReference>
<dbReference type="EMBL" id="JAWXYB010000018">
    <property type="protein sequence ID" value="MDX5931881.1"/>
    <property type="molecule type" value="Genomic_DNA"/>
</dbReference>
<name>A0AAW9DSK8_ACIAO</name>
<gene>
    <name evidence="6" type="ORF">SIL87_14030</name>
</gene>
<dbReference type="PANTHER" id="PTHR12526">
    <property type="entry name" value="GLYCOSYLTRANSFERASE"/>
    <property type="match status" value="1"/>
</dbReference>
<dbReference type="PANTHER" id="PTHR12526:SF510">
    <property type="entry name" value="D-INOSITOL 3-PHOSPHATE GLYCOSYLTRANSFERASE"/>
    <property type="match status" value="1"/>
</dbReference>
<dbReference type="Pfam" id="PF00534">
    <property type="entry name" value="Glycos_transf_1"/>
    <property type="match status" value="1"/>
</dbReference>
<sequence length="771" mass="81501">MNPPLDHTAFDRITTGSDTAEVPSGASPPPPASIVIFLPSLTIGGAEISLIRLAGGFAATGDRVAVVVQTSVTGETIPLPPEVELIVLGIRRTWASPFALARFAVAWGADVMIAALPHNNLAAIFAGRIAHLRYRRHLRVVVTEHAPIGALIAANRGFRYRILPLMQRWLYPMADAVVCASSGIATELRATLPVRTPIHTIFNPIVSKVLSSAEPTPPPEPDPARSVLIVAAGRLAPEKDFATLLRAFALLRVQIPARLVIAGEGTERPRLMALAAALGITSDVEMPGFVTGLPALLARADVFVSTSRFEGFGNVIAEALACGTRIVATDCPVGPREILAGGAFGTLVPVGDAPAIAGAISHALDHDHDRAALRHRAADFTVEASMAAYRAVITPAGRPLSLAIYMHDFSSGGVEHAVLSLIGAFRAGGIDVTLLVHSDAGELRGRLPPDLPVVNFATGRTIADLPPLIRYLRRNRPDILLANLDHNNLIATLASLIARTGTRLVIVQHNALSAEASAMPSLKYRLLPLAYRILAPRAAGIVAVSAGVADDLAHCAGLDRAAISVINNPVVDDGFAARTAAPGQHPWISEAATIPLFVTAGRLVAQKDPETLIRAFAIARARHQMRLIMLGEGPLRPRLEALIAEHGLADAVQMPGYVANPLPWFAAATGFVLASRYEGFGNVLVEAMACGTPVISTDCPHGPAEILDNGTYGTLVPPGDIEALADALDPDLRRHWPAAALRARADHYTLAASACCYRSLFARLMDRRAVS</sequence>
<dbReference type="AlphaFoldDB" id="A0AAW9DSK8"/>
<evidence type="ECO:0000256" key="2">
    <source>
        <dbReference type="ARBA" id="ARBA00022679"/>
    </source>
</evidence>
<dbReference type="GO" id="GO:0016757">
    <property type="term" value="F:glycosyltransferase activity"/>
    <property type="evidence" value="ECO:0007669"/>
    <property type="project" value="UniProtKB-KW"/>
</dbReference>
<evidence type="ECO:0000256" key="1">
    <source>
        <dbReference type="ARBA" id="ARBA00022676"/>
    </source>
</evidence>
<dbReference type="EC" id="2.4.-.-" evidence="6"/>
<evidence type="ECO:0000259" key="5">
    <source>
        <dbReference type="Pfam" id="PF13439"/>
    </source>
</evidence>
<keyword evidence="2 6" id="KW-0808">Transferase</keyword>
<keyword evidence="7" id="KW-1185">Reference proteome</keyword>
<feature type="domain" description="Glycosyl transferase family 1" evidence="4">
    <location>
        <begin position="225"/>
        <end position="377"/>
    </location>
</feature>
<feature type="domain" description="Glycosyltransferase subfamily 4-like N-terminal" evidence="5">
    <location>
        <begin position="412"/>
        <end position="570"/>
    </location>
</feature>
<evidence type="ECO:0000313" key="6">
    <source>
        <dbReference type="EMBL" id="MDX5931881.1"/>
    </source>
</evidence>
<evidence type="ECO:0000256" key="3">
    <source>
        <dbReference type="SAM" id="MobiDB-lite"/>
    </source>
</evidence>
<dbReference type="Pfam" id="PF13439">
    <property type="entry name" value="Glyco_transf_4"/>
    <property type="match status" value="2"/>
</dbReference>
<evidence type="ECO:0000313" key="7">
    <source>
        <dbReference type="Proteomes" id="UP001279553"/>
    </source>
</evidence>
<reference evidence="6 7" key="1">
    <citation type="submission" date="2023-11" db="EMBL/GenBank/DDBJ databases">
        <title>MicrobeMod: A computational toolkit for identifying prokaryotic methylation and restriction-modification with nanopore sequencing.</title>
        <authorList>
            <person name="Crits-Christoph A."/>
            <person name="Kang S.C."/>
            <person name="Lee H."/>
            <person name="Ostrov N."/>
        </authorList>
    </citation>
    <scope>NUCLEOTIDE SEQUENCE [LARGE SCALE GENOMIC DNA]</scope>
    <source>
        <strain evidence="6 7">DSMZ 700</strain>
    </source>
</reference>
<feature type="region of interest" description="Disordered" evidence="3">
    <location>
        <begin position="1"/>
        <end position="27"/>
    </location>
</feature>
<feature type="domain" description="Glycosyltransferase subfamily 4-like N-terminal" evidence="5">
    <location>
        <begin position="43"/>
        <end position="205"/>
    </location>
</feature>
<protein>
    <submittedName>
        <fullName evidence="6">Glycosyltransferase</fullName>
        <ecNumber evidence="6">2.4.-.-</ecNumber>
    </submittedName>
</protein>
<dbReference type="InterPro" id="IPR001296">
    <property type="entry name" value="Glyco_trans_1"/>
</dbReference>
<organism evidence="6 7">
    <name type="scientific">Acidiphilium acidophilum</name>
    <name type="common">Thiobacillus acidophilus</name>
    <dbReference type="NCBI Taxonomy" id="76588"/>
    <lineage>
        <taxon>Bacteria</taxon>
        <taxon>Pseudomonadati</taxon>
        <taxon>Pseudomonadota</taxon>
        <taxon>Alphaproteobacteria</taxon>
        <taxon>Acetobacterales</taxon>
        <taxon>Acidocellaceae</taxon>
        <taxon>Acidiphilium</taxon>
    </lineage>
</organism>
<dbReference type="Pfam" id="PF13692">
    <property type="entry name" value="Glyco_trans_1_4"/>
    <property type="match status" value="1"/>
</dbReference>
<comment type="caution">
    <text evidence="6">The sequence shown here is derived from an EMBL/GenBank/DDBJ whole genome shotgun (WGS) entry which is preliminary data.</text>
</comment>
<accession>A0AAW9DSK8</accession>
<dbReference type="SUPFAM" id="SSF53756">
    <property type="entry name" value="UDP-Glycosyltransferase/glycogen phosphorylase"/>
    <property type="match status" value="2"/>
</dbReference>
<dbReference type="RefSeq" id="WP_319614761.1">
    <property type="nucleotide sequence ID" value="NZ_JAWXYB010000018.1"/>
</dbReference>
<proteinExistence type="predicted"/>
<dbReference type="Gene3D" id="3.40.50.2000">
    <property type="entry name" value="Glycogen Phosphorylase B"/>
    <property type="match status" value="4"/>
</dbReference>
<keyword evidence="1 6" id="KW-0328">Glycosyltransferase</keyword>
<dbReference type="CDD" id="cd03811">
    <property type="entry name" value="GT4_GT28_WabH-like"/>
    <property type="match status" value="2"/>
</dbReference>
<dbReference type="InterPro" id="IPR028098">
    <property type="entry name" value="Glyco_trans_4-like_N"/>
</dbReference>